<dbReference type="EMBL" id="PHNJ01000021">
    <property type="protein sequence ID" value="TYL36156.1"/>
    <property type="molecule type" value="Genomic_DNA"/>
</dbReference>
<dbReference type="AlphaFoldDB" id="A0A8J8TN04"/>
<reference evidence="2" key="1">
    <citation type="submission" date="2017-11" db="EMBL/GenBank/DDBJ databases">
        <authorList>
            <person name="Kajale S.C."/>
            <person name="Sharma A."/>
        </authorList>
    </citation>
    <scope>NUCLEOTIDE SEQUENCE</scope>
    <source>
        <strain evidence="2">LS1_42</strain>
    </source>
</reference>
<evidence type="ECO:0000313" key="3">
    <source>
        <dbReference type="Proteomes" id="UP000766904"/>
    </source>
</evidence>
<comment type="caution">
    <text evidence="2">The sequence shown here is derived from an EMBL/GenBank/DDBJ whole genome shotgun (WGS) entry which is preliminary data.</text>
</comment>
<sequence>MNVYAPTENPLVVVAGDEIKNQVIDTLKQLFGAVSILGLFSYMMNIKKRATIYCCLKEMVGIYELQI</sequence>
<evidence type="ECO:0000313" key="2">
    <source>
        <dbReference type="EMBL" id="TYL36156.1"/>
    </source>
</evidence>
<dbReference type="Proteomes" id="UP000766904">
    <property type="component" value="Unassembled WGS sequence"/>
</dbReference>
<keyword evidence="1" id="KW-0812">Transmembrane</keyword>
<gene>
    <name evidence="2" type="ORF">CV102_23710</name>
</gene>
<keyword evidence="3" id="KW-1185">Reference proteome</keyword>
<proteinExistence type="predicted"/>
<protein>
    <submittedName>
        <fullName evidence="2">Uncharacterized protein</fullName>
    </submittedName>
</protein>
<evidence type="ECO:0000256" key="1">
    <source>
        <dbReference type="SAM" id="Phobius"/>
    </source>
</evidence>
<name>A0A8J8TN04_9EURY</name>
<feature type="transmembrane region" description="Helical" evidence="1">
    <location>
        <begin position="26"/>
        <end position="43"/>
    </location>
</feature>
<accession>A0A8J8TN04</accession>
<organism evidence="2 3">
    <name type="scientific">Natronococcus pandeyae</name>
    <dbReference type="NCBI Taxonomy" id="2055836"/>
    <lineage>
        <taxon>Archaea</taxon>
        <taxon>Methanobacteriati</taxon>
        <taxon>Methanobacteriota</taxon>
        <taxon>Stenosarchaea group</taxon>
        <taxon>Halobacteria</taxon>
        <taxon>Halobacteriales</taxon>
        <taxon>Natrialbaceae</taxon>
        <taxon>Natronococcus</taxon>
    </lineage>
</organism>
<keyword evidence="1" id="KW-1133">Transmembrane helix</keyword>
<keyword evidence="1" id="KW-0472">Membrane</keyword>